<proteinExistence type="predicted"/>
<dbReference type="InterPro" id="IPR008207">
    <property type="entry name" value="Sig_transdc_His_kin_Hpt_dom"/>
</dbReference>
<dbReference type="Proteomes" id="UP000886780">
    <property type="component" value="Unassembled WGS sequence"/>
</dbReference>
<feature type="modified residue" description="Phosphohistidine" evidence="1">
    <location>
        <position position="63"/>
    </location>
</feature>
<evidence type="ECO:0000313" key="3">
    <source>
        <dbReference type="EMBL" id="HIX52801.1"/>
    </source>
</evidence>
<dbReference type="AlphaFoldDB" id="A0A9D1W5F9"/>
<reference evidence="3" key="2">
    <citation type="submission" date="2021-04" db="EMBL/GenBank/DDBJ databases">
        <authorList>
            <person name="Gilroy R."/>
        </authorList>
    </citation>
    <scope>NUCLEOTIDE SEQUENCE</scope>
    <source>
        <strain evidence="3">ChiGjej4B4-12881</strain>
    </source>
</reference>
<sequence length="116" mass="13080">MDEKKRQRLEEAGIRVEDALGRFMGNEMLLERFLGKFLEDKSFGQLQEAVAAGDRETALRASHTLKGVCGNLSISRLYELAARQVDLMRAEKWEEAVAMMPEMEEAYRTAAAAIRG</sequence>
<dbReference type="GO" id="GO:0000160">
    <property type="term" value="P:phosphorelay signal transduction system"/>
    <property type="evidence" value="ECO:0007669"/>
    <property type="project" value="InterPro"/>
</dbReference>
<dbReference type="Gene3D" id="1.20.120.160">
    <property type="entry name" value="HPT domain"/>
    <property type="match status" value="1"/>
</dbReference>
<dbReference type="PROSITE" id="PS50894">
    <property type="entry name" value="HPT"/>
    <property type="match status" value="1"/>
</dbReference>
<evidence type="ECO:0000313" key="4">
    <source>
        <dbReference type="Proteomes" id="UP000886780"/>
    </source>
</evidence>
<dbReference type="SUPFAM" id="SSF47226">
    <property type="entry name" value="Histidine-containing phosphotransfer domain, HPT domain"/>
    <property type="match status" value="1"/>
</dbReference>
<evidence type="ECO:0000259" key="2">
    <source>
        <dbReference type="PROSITE" id="PS50894"/>
    </source>
</evidence>
<feature type="domain" description="HPt" evidence="2">
    <location>
        <begin position="26"/>
        <end position="116"/>
    </location>
</feature>
<name>A0A9D1W5F9_9FIRM</name>
<dbReference type="Pfam" id="PF01627">
    <property type="entry name" value="Hpt"/>
    <property type="match status" value="1"/>
</dbReference>
<reference evidence="3" key="1">
    <citation type="journal article" date="2021" name="PeerJ">
        <title>Extensive microbial diversity within the chicken gut microbiome revealed by metagenomics and culture.</title>
        <authorList>
            <person name="Gilroy R."/>
            <person name="Ravi A."/>
            <person name="Getino M."/>
            <person name="Pursley I."/>
            <person name="Horton D.L."/>
            <person name="Alikhan N.F."/>
            <person name="Baker D."/>
            <person name="Gharbi K."/>
            <person name="Hall N."/>
            <person name="Watson M."/>
            <person name="Adriaenssens E.M."/>
            <person name="Foster-Nyarko E."/>
            <person name="Jarju S."/>
            <person name="Secka A."/>
            <person name="Antonio M."/>
            <person name="Oren A."/>
            <person name="Chaudhuri R.R."/>
            <person name="La Ragione R."/>
            <person name="Hildebrand F."/>
            <person name="Pallen M.J."/>
        </authorList>
    </citation>
    <scope>NUCLEOTIDE SEQUENCE</scope>
    <source>
        <strain evidence="3">ChiGjej4B4-12881</strain>
    </source>
</reference>
<evidence type="ECO:0000256" key="1">
    <source>
        <dbReference type="PROSITE-ProRule" id="PRU00110"/>
    </source>
</evidence>
<organism evidence="3 4">
    <name type="scientific">Candidatus Lachnoclostridium stercoripullorum</name>
    <dbReference type="NCBI Taxonomy" id="2838635"/>
    <lineage>
        <taxon>Bacteria</taxon>
        <taxon>Bacillati</taxon>
        <taxon>Bacillota</taxon>
        <taxon>Clostridia</taxon>
        <taxon>Lachnospirales</taxon>
        <taxon>Lachnospiraceae</taxon>
    </lineage>
</organism>
<dbReference type="EMBL" id="DXEU01000149">
    <property type="protein sequence ID" value="HIX52801.1"/>
    <property type="molecule type" value="Genomic_DNA"/>
</dbReference>
<gene>
    <name evidence="3" type="ORF">IAA28_08340</name>
</gene>
<protein>
    <submittedName>
        <fullName evidence="3">Hpt domain-containing protein</fullName>
    </submittedName>
</protein>
<dbReference type="InterPro" id="IPR036641">
    <property type="entry name" value="HPT_dom_sf"/>
</dbReference>
<keyword evidence="1" id="KW-0597">Phosphoprotein</keyword>
<accession>A0A9D1W5F9</accession>
<comment type="caution">
    <text evidence="3">The sequence shown here is derived from an EMBL/GenBank/DDBJ whole genome shotgun (WGS) entry which is preliminary data.</text>
</comment>